<dbReference type="PROSITE" id="PS50879">
    <property type="entry name" value="RNASE_H_1"/>
    <property type="match status" value="1"/>
</dbReference>
<evidence type="ECO:0000259" key="5">
    <source>
        <dbReference type="PROSITE" id="PS50879"/>
    </source>
</evidence>
<dbReference type="STRING" id="1072256.CUTER_07775"/>
<dbReference type="PATRIC" id="fig|1072256.5.peg.1537"/>
<dbReference type="CDD" id="cd07067">
    <property type="entry name" value="HP_PGM_like"/>
    <property type="match status" value="1"/>
</dbReference>
<dbReference type="InterPro" id="IPR029033">
    <property type="entry name" value="His_PPase_superfam"/>
</dbReference>
<protein>
    <submittedName>
        <fullName evidence="6">Fructose-2,6-bisphosphatase</fullName>
        <ecNumber evidence="6">5.4.2.12</ecNumber>
    </submittedName>
</protein>
<reference evidence="6 7" key="1">
    <citation type="journal article" date="2015" name="Genome Announc.">
        <title>Virulence Factor Genes Detected in the Complete Genome Sequence of Corynebacterium uterequi DSM 45634, Isolated from the Uterus of a Maiden Mare.</title>
        <authorList>
            <person name="Ruckert C."/>
            <person name="Kriete M."/>
            <person name="Jaenicke S."/>
            <person name="Winkler A."/>
            <person name="Tauch A."/>
        </authorList>
    </citation>
    <scope>NUCLEOTIDE SEQUENCE [LARGE SCALE GENOMIC DNA]</scope>
    <source>
        <strain evidence="6 7">DSM 45634</strain>
    </source>
</reference>
<dbReference type="PANTHER" id="PTHR48100">
    <property type="entry name" value="BROAD-SPECIFICITY PHOSPHATASE YOR283W-RELATED"/>
    <property type="match status" value="1"/>
</dbReference>
<dbReference type="GO" id="GO:0004619">
    <property type="term" value="F:phosphoglycerate mutase activity"/>
    <property type="evidence" value="ECO:0007669"/>
    <property type="project" value="UniProtKB-EC"/>
</dbReference>
<dbReference type="EC" id="5.4.2.12" evidence="6"/>
<dbReference type="InterPro" id="IPR050275">
    <property type="entry name" value="PGM_Phosphatase"/>
</dbReference>
<name>A0A0G3HHZ1_9CORY</name>
<feature type="active site" description="Proton donor/acceptor; for phosphatase activity" evidence="1">
    <location>
        <position position="279"/>
    </location>
</feature>
<dbReference type="PIRSF" id="PIRSF036922">
    <property type="entry name" value="RNaseH_PGAM"/>
    <property type="match status" value="1"/>
</dbReference>
<organism evidence="6 7">
    <name type="scientific">Corynebacterium uterequi</name>
    <dbReference type="NCBI Taxonomy" id="1072256"/>
    <lineage>
        <taxon>Bacteria</taxon>
        <taxon>Bacillati</taxon>
        <taxon>Actinomycetota</taxon>
        <taxon>Actinomycetes</taxon>
        <taxon>Mycobacteriales</taxon>
        <taxon>Corynebacteriaceae</taxon>
        <taxon>Corynebacterium</taxon>
    </lineage>
</organism>
<feature type="region of interest" description="Disordered" evidence="4">
    <location>
        <begin position="155"/>
        <end position="194"/>
    </location>
</feature>
<dbReference type="GO" id="GO:0003676">
    <property type="term" value="F:nucleic acid binding"/>
    <property type="evidence" value="ECO:0007669"/>
    <property type="project" value="InterPro"/>
</dbReference>
<evidence type="ECO:0000256" key="4">
    <source>
        <dbReference type="SAM" id="MobiDB-lite"/>
    </source>
</evidence>
<dbReference type="CDD" id="cd09279">
    <property type="entry name" value="RNase_HI_like"/>
    <property type="match status" value="1"/>
</dbReference>
<dbReference type="PANTHER" id="PTHR48100:SF62">
    <property type="entry name" value="GLUCOSYL-3-PHOSPHOGLYCERATE PHOSPHATASE"/>
    <property type="match status" value="1"/>
</dbReference>
<sequence>MVDKVHIFSDGGSRGNPGVAGSGSVVYDAATKDTVAEIVYAFGQAASNNVAEYRGLIEGLRAAAELGAREAYVFMDSKLVVEQMTGRWKIKHPDMKALALEAKELADGFERIAYTWVPREKNKRADALSNVAMDAAARGESGIVEEKSILPVTATASKPAEPEPAAPEPAEPEQAELSFDAPAAPQAPSWCGDDTPPTRLVLVRHGQTAMSAAHQYAGHSDVPLSDLGHEQAHATARRVASGHAVDAIYTSPLARCRQTADYLAEATGSTVEVAEDLIECDFGEFEGLTFAEAHEQHSHAHARWLADATVAPPGGESFAQVFARVSAAVHEIADRHRGQTVVIVSHVNPIKAVIAMALGSGPAVFARLMLALASVSVVDVLGPEAAMPMQLRSLNEDGAR</sequence>
<gene>
    <name evidence="6" type="ORF">CUTER_07775</name>
</gene>
<dbReference type="GO" id="GO:0005737">
    <property type="term" value="C:cytoplasm"/>
    <property type="evidence" value="ECO:0007669"/>
    <property type="project" value="TreeGrafter"/>
</dbReference>
<dbReference type="Proteomes" id="UP000035548">
    <property type="component" value="Chromosome"/>
</dbReference>
<feature type="binding site" evidence="3">
    <location>
        <position position="255"/>
    </location>
    <ligand>
        <name>substrate</name>
    </ligand>
</feature>
<evidence type="ECO:0000313" key="6">
    <source>
        <dbReference type="EMBL" id="AKK11543.1"/>
    </source>
</evidence>
<dbReference type="OrthoDB" id="5296884at2"/>
<evidence type="ECO:0000256" key="2">
    <source>
        <dbReference type="PIRSR" id="PIRSR613078-1"/>
    </source>
</evidence>
<dbReference type="Pfam" id="PF00300">
    <property type="entry name" value="His_Phos_1"/>
    <property type="match status" value="1"/>
</dbReference>
<keyword evidence="6" id="KW-0413">Isomerase</keyword>
<dbReference type="EMBL" id="CP011546">
    <property type="protein sequence ID" value="AKK11543.1"/>
    <property type="molecule type" value="Genomic_DNA"/>
</dbReference>
<dbReference type="KEGG" id="cut:CUTER_07775"/>
<dbReference type="SUPFAM" id="SSF53254">
    <property type="entry name" value="Phosphoglycerate mutase-like"/>
    <property type="match status" value="1"/>
</dbReference>
<dbReference type="SMART" id="SM00855">
    <property type="entry name" value="PGAM"/>
    <property type="match status" value="1"/>
</dbReference>
<dbReference type="Gene3D" id="3.40.50.1240">
    <property type="entry name" value="Phosphoglycerate mutase-like"/>
    <property type="match status" value="1"/>
</dbReference>
<dbReference type="NCBIfam" id="NF005567">
    <property type="entry name" value="PRK07238.1"/>
    <property type="match status" value="1"/>
</dbReference>
<feature type="active site" description="Tele-phosphohistidine intermediate" evidence="1">
    <location>
        <position position="205"/>
    </location>
</feature>
<dbReference type="GO" id="GO:0016791">
    <property type="term" value="F:phosphatase activity"/>
    <property type="evidence" value="ECO:0007669"/>
    <property type="project" value="TreeGrafter"/>
</dbReference>
<dbReference type="InterPro" id="IPR012337">
    <property type="entry name" value="RNaseH-like_sf"/>
</dbReference>
<proteinExistence type="predicted"/>
<dbReference type="GO" id="GO:0004523">
    <property type="term" value="F:RNA-DNA hybrid ribonuclease activity"/>
    <property type="evidence" value="ECO:0007669"/>
    <property type="project" value="InterPro"/>
</dbReference>
<dbReference type="SUPFAM" id="SSF53098">
    <property type="entry name" value="Ribonuclease H-like"/>
    <property type="match status" value="1"/>
</dbReference>
<dbReference type="InterPro" id="IPR014636">
    <property type="entry name" value="RNaseH/PGlycerate_mutase"/>
</dbReference>
<dbReference type="InterPro" id="IPR013078">
    <property type="entry name" value="His_Pase_superF_clade-1"/>
</dbReference>
<evidence type="ECO:0000313" key="7">
    <source>
        <dbReference type="Proteomes" id="UP000035548"/>
    </source>
</evidence>
<accession>A0A0G3HHZ1</accession>
<dbReference type="Pfam" id="PF13456">
    <property type="entry name" value="RVT_3"/>
    <property type="match status" value="1"/>
</dbReference>
<reference evidence="7" key="2">
    <citation type="submission" date="2015-05" db="EMBL/GenBank/DDBJ databases">
        <title>Complete genome sequence of Corynebacterium uterequi DSM 45634, isolated from the uterus of a maiden mare.</title>
        <authorList>
            <person name="Ruckert C."/>
            <person name="Albersmeier A."/>
            <person name="Winkler A."/>
            <person name="Tauch A."/>
        </authorList>
    </citation>
    <scope>NUCLEOTIDE SEQUENCE [LARGE SCALE GENOMIC DNA]</scope>
    <source>
        <strain evidence="7">DSM 45634</strain>
    </source>
</reference>
<evidence type="ECO:0000256" key="1">
    <source>
        <dbReference type="PIRSR" id="PIRSR036922-1"/>
    </source>
</evidence>
<dbReference type="InterPro" id="IPR036397">
    <property type="entry name" value="RNaseH_sf"/>
</dbReference>
<dbReference type="AlphaFoldDB" id="A0A0G3HHZ1"/>
<feature type="domain" description="RNase H type-1" evidence="5">
    <location>
        <begin position="1"/>
        <end position="142"/>
    </location>
</feature>
<dbReference type="InterPro" id="IPR002156">
    <property type="entry name" value="RNaseH_domain"/>
</dbReference>
<keyword evidence="7" id="KW-1185">Reference proteome</keyword>
<feature type="active site" description="Proton donor/acceptor" evidence="2">
    <location>
        <position position="279"/>
    </location>
</feature>
<dbReference type="Gene3D" id="3.30.420.10">
    <property type="entry name" value="Ribonuclease H-like superfamily/Ribonuclease H"/>
    <property type="match status" value="1"/>
</dbReference>
<evidence type="ECO:0000256" key="3">
    <source>
        <dbReference type="PIRSR" id="PIRSR613078-2"/>
    </source>
</evidence>
<dbReference type="RefSeq" id="WP_047259935.1">
    <property type="nucleotide sequence ID" value="NZ_CP011546.1"/>
</dbReference>